<accession>A0A173ZW91</accession>
<evidence type="ECO:0000313" key="1">
    <source>
        <dbReference type="EMBL" id="CUN80722.1"/>
    </source>
</evidence>
<protein>
    <submittedName>
        <fullName evidence="1">Uncharacterized protein</fullName>
    </submittedName>
</protein>
<dbReference type="EMBL" id="CYZA01000006">
    <property type="protein sequence ID" value="CUN80722.1"/>
    <property type="molecule type" value="Genomic_DNA"/>
</dbReference>
<evidence type="ECO:0000313" key="2">
    <source>
        <dbReference type="Proteomes" id="UP000095447"/>
    </source>
</evidence>
<gene>
    <name evidence="1" type="ORF">ERS852395_01371</name>
</gene>
<sequence length="70" mass="8184">MAELTENAKDYIECLKDILQRKYLLSGEKALDMITTSYIMESLIDYPEETLHDDIEAHADNIYEDWIGEL</sequence>
<dbReference type="RefSeq" id="WP_055053127.1">
    <property type="nucleotide sequence ID" value="NZ_CYZA01000006.1"/>
</dbReference>
<reference evidence="1 2" key="1">
    <citation type="submission" date="2015-09" db="EMBL/GenBank/DDBJ databases">
        <authorList>
            <consortium name="Pathogen Informatics"/>
        </authorList>
    </citation>
    <scope>NUCLEOTIDE SEQUENCE [LARGE SCALE GENOMIC DNA]</scope>
    <source>
        <strain evidence="1 2">2789STDY5608838</strain>
    </source>
</reference>
<organism evidence="1 2">
    <name type="scientific">Blautia obeum</name>
    <dbReference type="NCBI Taxonomy" id="40520"/>
    <lineage>
        <taxon>Bacteria</taxon>
        <taxon>Bacillati</taxon>
        <taxon>Bacillota</taxon>
        <taxon>Clostridia</taxon>
        <taxon>Lachnospirales</taxon>
        <taxon>Lachnospiraceae</taxon>
        <taxon>Blautia</taxon>
    </lineage>
</organism>
<dbReference type="AlphaFoldDB" id="A0A173ZW91"/>
<proteinExistence type="predicted"/>
<name>A0A173ZW91_9FIRM</name>
<dbReference type="Proteomes" id="UP000095447">
    <property type="component" value="Unassembled WGS sequence"/>
</dbReference>